<keyword evidence="3" id="KW-1185">Reference proteome</keyword>
<evidence type="ECO:0000313" key="2">
    <source>
        <dbReference type="EMBL" id="CAH1109938.1"/>
    </source>
</evidence>
<evidence type="ECO:0000313" key="3">
    <source>
        <dbReference type="Proteomes" id="UP001153636"/>
    </source>
</evidence>
<name>A0A9P0GDZ3_9CUCU</name>
<evidence type="ECO:0000256" key="1">
    <source>
        <dbReference type="SAM" id="MobiDB-lite"/>
    </source>
</evidence>
<sequence length="303" mass="33216">MSKCRGKCTAGVPSRSMLPRQRPRTAGSGIPQYSQTRIARPALMPPPQASRPRSALPVARRPPQGAPRGLPVQRRPASNIPVPFSRGAGASSRIPCPRRIGIAQPSVTINAARSRGNDININIRLSIEPPDEELEEFERLEREMEELEEFERMERQCELECSNSAQVYDAVPVTPAAQRGRYGRAHLPLIAGRRELGTGTARATRRHNQMFDTMAASAAGADIAAYSPPPFESPPDLSMGSAWERVGQAGSMLMDESMMDNTFDRAMLEDTFDNQAAWNQLTQDASGYDLGNVSFNYESPGCC</sequence>
<reference evidence="2" key="1">
    <citation type="submission" date="2022-01" db="EMBL/GenBank/DDBJ databases">
        <authorList>
            <person name="King R."/>
        </authorList>
    </citation>
    <scope>NUCLEOTIDE SEQUENCE</scope>
</reference>
<dbReference type="EMBL" id="OV651816">
    <property type="protein sequence ID" value="CAH1109938.1"/>
    <property type="molecule type" value="Genomic_DNA"/>
</dbReference>
<protein>
    <submittedName>
        <fullName evidence="2">Uncharacterized protein</fullName>
    </submittedName>
</protein>
<feature type="region of interest" description="Disordered" evidence="1">
    <location>
        <begin position="1"/>
        <end position="96"/>
    </location>
</feature>
<gene>
    <name evidence="2" type="ORF">PSYICH_LOCUS9744</name>
</gene>
<dbReference type="AlphaFoldDB" id="A0A9P0GDZ3"/>
<dbReference type="Proteomes" id="UP001153636">
    <property type="component" value="Chromosome 4"/>
</dbReference>
<organism evidence="2 3">
    <name type="scientific">Psylliodes chrysocephalus</name>
    <dbReference type="NCBI Taxonomy" id="3402493"/>
    <lineage>
        <taxon>Eukaryota</taxon>
        <taxon>Metazoa</taxon>
        <taxon>Ecdysozoa</taxon>
        <taxon>Arthropoda</taxon>
        <taxon>Hexapoda</taxon>
        <taxon>Insecta</taxon>
        <taxon>Pterygota</taxon>
        <taxon>Neoptera</taxon>
        <taxon>Endopterygota</taxon>
        <taxon>Coleoptera</taxon>
        <taxon>Polyphaga</taxon>
        <taxon>Cucujiformia</taxon>
        <taxon>Chrysomeloidea</taxon>
        <taxon>Chrysomelidae</taxon>
        <taxon>Galerucinae</taxon>
        <taxon>Alticini</taxon>
        <taxon>Psylliodes</taxon>
    </lineage>
</organism>
<proteinExistence type="predicted"/>
<accession>A0A9P0GDZ3</accession>
<dbReference type="OrthoDB" id="10513605at2759"/>